<dbReference type="GO" id="GO:0006865">
    <property type="term" value="P:amino acid transport"/>
    <property type="evidence" value="ECO:0007669"/>
    <property type="project" value="UniProtKB-UniRule"/>
</dbReference>
<sequence>MIQDRPAPAGAPAISCRGVWQVFGVNARASLDLALGETGGDTAATARLLRQRGLIPAVQDITFDVAEGEVFVIMGLSGSGKSTLIRTIARLIDGTAGEIRIAGEDILTADARRLLALRRDKLGMVFQHFGLFPHMTVAENVAFPLKMQGMGPEQRRARALEVLELVSLKGREDSFPRQLSGGQQQRVGIARSLAVNPDLWFLDEPFSALDPLIRRQLQDEFLSIQADLGKTSVFITHDISEALKIADRIAIMRDGVLVQIGTPDDIVLNPVNDYVREFTRDVPKGRHAHVETIMTLPASLPRMPDDPGLRANMTIDSALAACMSLYQPVPVWGANGEIAGVVKPSDLASALTPDEL</sequence>
<dbReference type="EC" id="7.6.2.9" evidence="7"/>
<dbReference type="InterPro" id="IPR003593">
    <property type="entry name" value="AAA+_ATPase"/>
</dbReference>
<dbReference type="InterPro" id="IPR003439">
    <property type="entry name" value="ABC_transporter-like_ATP-bd"/>
</dbReference>
<dbReference type="GO" id="GO:0006970">
    <property type="term" value="P:response to osmotic stress"/>
    <property type="evidence" value="ECO:0007669"/>
    <property type="project" value="UniProtKB-ARBA"/>
</dbReference>
<keyword evidence="7" id="KW-0472">Membrane</keyword>
<evidence type="ECO:0000256" key="1">
    <source>
        <dbReference type="ARBA" id="ARBA00005417"/>
    </source>
</evidence>
<dbReference type="EMBL" id="FOJO01000010">
    <property type="protein sequence ID" value="SFA52735.1"/>
    <property type="molecule type" value="Genomic_DNA"/>
</dbReference>
<feature type="domain" description="ABC transporter" evidence="8">
    <location>
        <begin position="43"/>
        <end position="279"/>
    </location>
</feature>
<dbReference type="InterPro" id="IPR017871">
    <property type="entry name" value="ABC_transporter-like_CS"/>
</dbReference>
<dbReference type="Gene3D" id="3.40.50.300">
    <property type="entry name" value="P-loop containing nucleotide triphosphate hydrolases"/>
    <property type="match status" value="1"/>
</dbReference>
<evidence type="ECO:0000256" key="6">
    <source>
        <dbReference type="ARBA" id="ARBA00061968"/>
    </source>
</evidence>
<comment type="subcellular location">
    <subcellularLocation>
        <location evidence="7">Cell inner membrane</location>
        <topology evidence="7">Peripheral membrane protein</topology>
    </subcellularLocation>
</comment>
<dbReference type="PROSITE" id="PS00211">
    <property type="entry name" value="ABC_TRANSPORTER_1"/>
    <property type="match status" value="1"/>
</dbReference>
<dbReference type="GO" id="GO:0005524">
    <property type="term" value="F:ATP binding"/>
    <property type="evidence" value="ECO:0007669"/>
    <property type="project" value="UniProtKB-UniRule"/>
</dbReference>
<evidence type="ECO:0000256" key="5">
    <source>
        <dbReference type="ARBA" id="ARBA00051811"/>
    </source>
</evidence>
<keyword evidence="7" id="KW-0997">Cell inner membrane</keyword>
<dbReference type="GO" id="GO:0015418">
    <property type="term" value="F:ABC-type quaternary ammonium compound transporting activity"/>
    <property type="evidence" value="ECO:0007669"/>
    <property type="project" value="UniProtKB-EC"/>
</dbReference>
<organism evidence="9 10">
    <name type="scientific">Paracoccus halophilus</name>
    <dbReference type="NCBI Taxonomy" id="376733"/>
    <lineage>
        <taxon>Bacteria</taxon>
        <taxon>Pseudomonadati</taxon>
        <taxon>Pseudomonadota</taxon>
        <taxon>Alphaproteobacteria</taxon>
        <taxon>Rhodobacterales</taxon>
        <taxon>Paracoccaceae</taxon>
        <taxon>Paracoccus</taxon>
    </lineage>
</organism>
<evidence type="ECO:0000256" key="7">
    <source>
        <dbReference type="RuleBase" id="RU369116"/>
    </source>
</evidence>
<dbReference type="PROSITE" id="PS50893">
    <property type="entry name" value="ABC_TRANSPORTER_2"/>
    <property type="match status" value="1"/>
</dbReference>
<reference evidence="9 10" key="1">
    <citation type="submission" date="2016-10" db="EMBL/GenBank/DDBJ databases">
        <authorList>
            <person name="de Groot N.N."/>
        </authorList>
    </citation>
    <scope>NUCLEOTIDE SEQUENCE [LARGE SCALE GENOMIC DNA]</scope>
    <source>
        <strain evidence="9 10">CGMCC 1.6117</strain>
    </source>
</reference>
<evidence type="ECO:0000256" key="4">
    <source>
        <dbReference type="ARBA" id="ARBA00022840"/>
    </source>
</evidence>
<evidence type="ECO:0000313" key="9">
    <source>
        <dbReference type="EMBL" id="SFA52735.1"/>
    </source>
</evidence>
<keyword evidence="2 7" id="KW-0813">Transport</keyword>
<proteinExistence type="inferred from homology"/>
<gene>
    <name evidence="9" type="ORF">SAMN04487972_11016</name>
</gene>
<evidence type="ECO:0000313" key="10">
    <source>
        <dbReference type="Proteomes" id="UP000182312"/>
    </source>
</evidence>
<dbReference type="SMART" id="SM00382">
    <property type="entry name" value="AAA"/>
    <property type="match status" value="1"/>
</dbReference>
<evidence type="ECO:0000256" key="3">
    <source>
        <dbReference type="ARBA" id="ARBA00022741"/>
    </source>
</evidence>
<dbReference type="InterPro" id="IPR051921">
    <property type="entry name" value="ABC_osmolyte_uptake_ATP-bind"/>
</dbReference>
<comment type="subunit">
    <text evidence="6">The complex is probably composed of two ATP-binding proteins (TmoW), two transmembrane proteins (TmoV) and a solute-binding protein (TmoX).</text>
</comment>
<dbReference type="FunFam" id="3.40.50.300:FF:000201">
    <property type="entry name" value="Glycine betaine/L-proline ABC transporter ATP-binding protein"/>
    <property type="match status" value="1"/>
</dbReference>
<evidence type="ECO:0000259" key="8">
    <source>
        <dbReference type="PROSITE" id="PS50893"/>
    </source>
</evidence>
<dbReference type="GO" id="GO:0031460">
    <property type="term" value="P:glycine betaine transport"/>
    <property type="evidence" value="ECO:0007669"/>
    <property type="project" value="InterPro"/>
</dbReference>
<comment type="catalytic activity">
    <reaction evidence="5">
        <text>a quaternary ammonium(out) + ATP + H2O = a quaternary ammonium(in) + ADP + phosphate + H(+)</text>
        <dbReference type="Rhea" id="RHEA:11036"/>
        <dbReference type="ChEBI" id="CHEBI:15377"/>
        <dbReference type="ChEBI" id="CHEBI:15378"/>
        <dbReference type="ChEBI" id="CHEBI:30616"/>
        <dbReference type="ChEBI" id="CHEBI:35267"/>
        <dbReference type="ChEBI" id="CHEBI:43474"/>
        <dbReference type="ChEBI" id="CHEBI:456216"/>
        <dbReference type="EC" id="7.6.2.9"/>
    </reaction>
    <physiologicalReaction direction="left-to-right" evidence="5">
        <dbReference type="Rhea" id="RHEA:11037"/>
    </physiologicalReaction>
</comment>
<accession>A0A1I0TLW9</accession>
<dbReference type="GO" id="GO:0005886">
    <property type="term" value="C:plasma membrane"/>
    <property type="evidence" value="ECO:0007669"/>
    <property type="project" value="UniProtKB-SubCell"/>
</dbReference>
<dbReference type="Pfam" id="PF00005">
    <property type="entry name" value="ABC_tran"/>
    <property type="match status" value="1"/>
</dbReference>
<dbReference type="AlphaFoldDB" id="A0A1I0TLW9"/>
<name>A0A1I0TLW9_9RHOB</name>
<evidence type="ECO:0000256" key="2">
    <source>
        <dbReference type="ARBA" id="ARBA00022448"/>
    </source>
</evidence>
<comment type="subunit">
    <text evidence="7">The complex is probably composed of two ATP-binding proteins, two transmembrane proteins and a solute-binding protein.</text>
</comment>
<dbReference type="Proteomes" id="UP000182312">
    <property type="component" value="Unassembled WGS sequence"/>
</dbReference>
<dbReference type="PANTHER" id="PTHR43869">
    <property type="entry name" value="GLYCINE BETAINE/PROLINE BETAINE TRANSPORT SYSTEM ATP-BINDING PROTEIN PROV"/>
    <property type="match status" value="1"/>
</dbReference>
<protein>
    <recommendedName>
        <fullName evidence="7">Quaternary amine transport ATP-binding protein</fullName>
        <ecNumber evidence="7">7.6.2.9</ecNumber>
    </recommendedName>
</protein>
<keyword evidence="4 7" id="KW-0067">ATP-binding</keyword>
<keyword evidence="7" id="KW-1003">Cell membrane</keyword>
<dbReference type="GO" id="GO:0016887">
    <property type="term" value="F:ATP hydrolysis activity"/>
    <property type="evidence" value="ECO:0007669"/>
    <property type="project" value="UniProtKB-UniRule"/>
</dbReference>
<dbReference type="InterPro" id="IPR005892">
    <property type="entry name" value="Gly-betaine_transp_ATP-bd"/>
</dbReference>
<keyword evidence="3 7" id="KW-0547">Nucleotide-binding</keyword>
<dbReference type="NCBIfam" id="TIGR01186">
    <property type="entry name" value="proV"/>
    <property type="match status" value="1"/>
</dbReference>
<comment type="similarity">
    <text evidence="1 7">Belongs to the ABC transporter superfamily.</text>
</comment>
<dbReference type="InterPro" id="IPR027417">
    <property type="entry name" value="P-loop_NTPase"/>
</dbReference>
<dbReference type="SUPFAM" id="SSF52540">
    <property type="entry name" value="P-loop containing nucleoside triphosphate hydrolases"/>
    <property type="match status" value="1"/>
</dbReference>
<dbReference type="PANTHER" id="PTHR43869:SF1">
    <property type="entry name" value="GLYCINE BETAINE_PROLINE BETAINE TRANSPORT SYSTEM ATP-BINDING PROTEIN PROV"/>
    <property type="match status" value="1"/>
</dbReference>